<organism evidence="1">
    <name type="scientific">Culex pipiens</name>
    <name type="common">House mosquito</name>
    <dbReference type="NCBI Taxonomy" id="7175"/>
    <lineage>
        <taxon>Eukaryota</taxon>
        <taxon>Metazoa</taxon>
        <taxon>Ecdysozoa</taxon>
        <taxon>Arthropoda</taxon>
        <taxon>Hexapoda</taxon>
        <taxon>Insecta</taxon>
        <taxon>Pterygota</taxon>
        <taxon>Neoptera</taxon>
        <taxon>Endopterygota</taxon>
        <taxon>Diptera</taxon>
        <taxon>Nematocera</taxon>
        <taxon>Culicoidea</taxon>
        <taxon>Culicidae</taxon>
        <taxon>Culicinae</taxon>
        <taxon>Culicini</taxon>
        <taxon>Culex</taxon>
        <taxon>Culex</taxon>
    </lineage>
</organism>
<dbReference type="EMBL" id="HBUE01058748">
    <property type="protein sequence ID" value="CAG6467571.1"/>
    <property type="molecule type" value="Transcribed_RNA"/>
</dbReference>
<dbReference type="EMBL" id="HBUE01058747">
    <property type="protein sequence ID" value="CAG6467569.1"/>
    <property type="molecule type" value="Transcribed_RNA"/>
</dbReference>
<dbReference type="AlphaFoldDB" id="A0A8D8B4M2"/>
<sequence>MRKDAGNLRRVWPKNQRPLLYEDFPRPVLARAVSALLHLQHPAQPFLLYQEHESLLQRRLLPNIRPFSTATETAEPTAPAKSIPRMLRLRRTHCAQRDGYAREKPRVPPELFPVLHVQ</sequence>
<name>A0A8D8B4M2_CULPI</name>
<protein>
    <submittedName>
        <fullName evidence="1">(northern house mosquito) hypothetical protein</fullName>
    </submittedName>
</protein>
<evidence type="ECO:0000313" key="1">
    <source>
        <dbReference type="EMBL" id="CAG6467569.1"/>
    </source>
</evidence>
<accession>A0A8D8B4M2</accession>
<reference evidence="1" key="1">
    <citation type="submission" date="2021-05" db="EMBL/GenBank/DDBJ databases">
        <authorList>
            <person name="Alioto T."/>
            <person name="Alioto T."/>
            <person name="Gomez Garrido J."/>
        </authorList>
    </citation>
    <scope>NUCLEOTIDE SEQUENCE</scope>
</reference>
<proteinExistence type="predicted"/>